<dbReference type="Proteomes" id="UP000230833">
    <property type="component" value="Unassembled WGS sequence"/>
</dbReference>
<proteinExistence type="predicted"/>
<evidence type="ECO:0000313" key="2">
    <source>
        <dbReference type="Proteomes" id="UP000230833"/>
    </source>
</evidence>
<dbReference type="AlphaFoldDB" id="A0A2H0RKB5"/>
<organism evidence="1 2">
    <name type="scientific">Candidatus Vogelbacteria bacterium CG10_big_fil_rev_8_21_14_0_10_45_14</name>
    <dbReference type="NCBI Taxonomy" id="1975042"/>
    <lineage>
        <taxon>Bacteria</taxon>
        <taxon>Candidatus Vogeliibacteriota</taxon>
    </lineage>
</organism>
<gene>
    <name evidence="1" type="ORF">COV07_04105</name>
</gene>
<sequence>MAKRQRVPEQRVLKVLEEIIKIDRKNRDALPGKVVEHIKTAVLILRKRQNGKLRRQKSKEPPIE</sequence>
<protein>
    <submittedName>
        <fullName evidence="1">Uncharacterized protein</fullName>
    </submittedName>
</protein>
<comment type="caution">
    <text evidence="1">The sequence shown here is derived from an EMBL/GenBank/DDBJ whole genome shotgun (WGS) entry which is preliminary data.</text>
</comment>
<name>A0A2H0RKB5_9BACT</name>
<reference evidence="1 2" key="1">
    <citation type="submission" date="2017-09" db="EMBL/GenBank/DDBJ databases">
        <title>Depth-based differentiation of microbial function through sediment-hosted aquifers and enrichment of novel symbionts in the deep terrestrial subsurface.</title>
        <authorList>
            <person name="Probst A.J."/>
            <person name="Ladd B."/>
            <person name="Jarett J.K."/>
            <person name="Geller-Mcgrath D.E."/>
            <person name="Sieber C.M."/>
            <person name="Emerson J.B."/>
            <person name="Anantharaman K."/>
            <person name="Thomas B.C."/>
            <person name="Malmstrom R."/>
            <person name="Stieglmeier M."/>
            <person name="Klingl A."/>
            <person name="Woyke T."/>
            <person name="Ryan C.M."/>
            <person name="Banfield J.F."/>
        </authorList>
    </citation>
    <scope>NUCLEOTIDE SEQUENCE [LARGE SCALE GENOMIC DNA]</scope>
    <source>
        <strain evidence="1">CG10_big_fil_rev_8_21_14_0_10_45_14</strain>
    </source>
</reference>
<accession>A0A2H0RKB5</accession>
<evidence type="ECO:0000313" key="1">
    <source>
        <dbReference type="EMBL" id="PIR46454.1"/>
    </source>
</evidence>
<dbReference type="EMBL" id="PCYL01000044">
    <property type="protein sequence ID" value="PIR46454.1"/>
    <property type="molecule type" value="Genomic_DNA"/>
</dbReference>